<keyword evidence="5" id="KW-1185">Reference proteome</keyword>
<evidence type="ECO:0000313" key="4">
    <source>
        <dbReference type="EMBL" id="MBR7832745.1"/>
    </source>
</evidence>
<dbReference type="GO" id="GO:0016616">
    <property type="term" value="F:oxidoreductase activity, acting on the CH-OH group of donors, NAD or NADP as acceptor"/>
    <property type="evidence" value="ECO:0007669"/>
    <property type="project" value="UniProtKB-ARBA"/>
</dbReference>
<dbReference type="PRINTS" id="PR00081">
    <property type="entry name" value="GDHRDH"/>
</dbReference>
<dbReference type="PANTHER" id="PTHR43115:SF4">
    <property type="entry name" value="DEHYDROGENASE_REDUCTASE SDR FAMILY MEMBER 11"/>
    <property type="match status" value="1"/>
</dbReference>
<proteinExistence type="inferred from homology"/>
<evidence type="ECO:0000313" key="5">
    <source>
        <dbReference type="Proteomes" id="UP000675781"/>
    </source>
</evidence>
<dbReference type="Gene3D" id="3.40.50.720">
    <property type="entry name" value="NAD(P)-binding Rossmann-like Domain"/>
    <property type="match status" value="1"/>
</dbReference>
<organism evidence="4 5">
    <name type="scientific">Actinospica durhamensis</name>
    <dbReference type="NCBI Taxonomy" id="1508375"/>
    <lineage>
        <taxon>Bacteria</taxon>
        <taxon>Bacillati</taxon>
        <taxon>Actinomycetota</taxon>
        <taxon>Actinomycetes</taxon>
        <taxon>Catenulisporales</taxon>
        <taxon>Actinospicaceae</taxon>
        <taxon>Actinospica</taxon>
    </lineage>
</organism>
<dbReference type="SUPFAM" id="SSF51735">
    <property type="entry name" value="NAD(P)-binding Rossmann-fold domains"/>
    <property type="match status" value="1"/>
</dbReference>
<dbReference type="RefSeq" id="WP_212527272.1">
    <property type="nucleotide sequence ID" value="NZ_JAGSOG010000016.1"/>
</dbReference>
<dbReference type="InterPro" id="IPR020904">
    <property type="entry name" value="Sc_DH/Rdtase_CS"/>
</dbReference>
<sequence>MANTLEGTVALVTGASSGIGRASALALAAEGARVAVVARRKDRLEELVAAIEAAGGEALAIEADLGVEQDAVGAVARTVEHFGRLDTVLNNAGLMLLGPTATASTADWRRMVDVNVMGLLYCAHAALPHLLAAAEDGARRVADLVNVSSIGGRTTRPGSQVYNATKWGVVGLSESMRQELAGRHVRVSVVEPGAVRTELAEANRPEIRAQILGRQEGVEVLDPQDVAEAIVFLVTRPRHVNINEIMVRPTEIA</sequence>
<comment type="similarity">
    <text evidence="1 3">Belongs to the short-chain dehydrogenases/reductases (SDR) family.</text>
</comment>
<dbReference type="InterPro" id="IPR036291">
    <property type="entry name" value="NAD(P)-bd_dom_sf"/>
</dbReference>
<gene>
    <name evidence="4" type="ORF">KDL01_05705</name>
</gene>
<comment type="caution">
    <text evidence="4">The sequence shown here is derived from an EMBL/GenBank/DDBJ whole genome shotgun (WGS) entry which is preliminary data.</text>
</comment>
<dbReference type="EMBL" id="JAGSOG010000016">
    <property type="protein sequence ID" value="MBR7832745.1"/>
    <property type="molecule type" value="Genomic_DNA"/>
</dbReference>
<protein>
    <submittedName>
        <fullName evidence="4">SDR family NAD(P)-dependent oxidoreductase</fullName>
    </submittedName>
</protein>
<evidence type="ECO:0000256" key="1">
    <source>
        <dbReference type="ARBA" id="ARBA00006484"/>
    </source>
</evidence>
<dbReference type="PROSITE" id="PS00061">
    <property type="entry name" value="ADH_SHORT"/>
    <property type="match status" value="1"/>
</dbReference>
<name>A0A941EHL9_9ACTN</name>
<dbReference type="AlphaFoldDB" id="A0A941EHL9"/>
<evidence type="ECO:0000256" key="3">
    <source>
        <dbReference type="RuleBase" id="RU000363"/>
    </source>
</evidence>
<accession>A0A941EHL9</accession>
<evidence type="ECO:0000256" key="2">
    <source>
        <dbReference type="ARBA" id="ARBA00023002"/>
    </source>
</evidence>
<keyword evidence="2" id="KW-0560">Oxidoreductase</keyword>
<dbReference type="PANTHER" id="PTHR43115">
    <property type="entry name" value="DEHYDROGENASE/REDUCTASE SDR FAMILY MEMBER 11"/>
    <property type="match status" value="1"/>
</dbReference>
<reference evidence="4" key="1">
    <citation type="submission" date="2021-04" db="EMBL/GenBank/DDBJ databases">
        <title>Genome based classification of Actinospica acidithermotolerans sp. nov., an actinobacterium isolated from an Indonesian hot spring.</title>
        <authorList>
            <person name="Kusuma A.B."/>
            <person name="Putra K.E."/>
            <person name="Nafisah S."/>
            <person name="Loh J."/>
            <person name="Nouioui I."/>
            <person name="Goodfellow M."/>
        </authorList>
    </citation>
    <scope>NUCLEOTIDE SEQUENCE</scope>
    <source>
        <strain evidence="4">CSCA 57</strain>
    </source>
</reference>
<dbReference type="InterPro" id="IPR002347">
    <property type="entry name" value="SDR_fam"/>
</dbReference>
<dbReference type="Proteomes" id="UP000675781">
    <property type="component" value="Unassembled WGS sequence"/>
</dbReference>
<dbReference type="PRINTS" id="PR00080">
    <property type="entry name" value="SDRFAMILY"/>
</dbReference>
<dbReference type="FunFam" id="3.40.50.720:FF:000047">
    <property type="entry name" value="NADP-dependent L-serine/L-allo-threonine dehydrogenase"/>
    <property type="match status" value="1"/>
</dbReference>
<dbReference type="Pfam" id="PF00106">
    <property type="entry name" value="adh_short"/>
    <property type="match status" value="1"/>
</dbReference>